<evidence type="ECO:0000256" key="3">
    <source>
        <dbReference type="ARBA" id="ARBA00022729"/>
    </source>
</evidence>
<dbReference type="PIRSF" id="PIRSF002741">
    <property type="entry name" value="MppA"/>
    <property type="match status" value="1"/>
</dbReference>
<dbReference type="InterPro" id="IPR030678">
    <property type="entry name" value="Peptide/Ni-bd"/>
</dbReference>
<dbReference type="SUPFAM" id="SSF53850">
    <property type="entry name" value="Periplasmic binding protein-like II"/>
    <property type="match status" value="1"/>
</dbReference>
<dbReference type="EMBL" id="CAJNOB010000071">
    <property type="protein sequence ID" value="CAF0705416.1"/>
    <property type="molecule type" value="Genomic_DNA"/>
</dbReference>
<dbReference type="Gene3D" id="3.90.76.10">
    <property type="entry name" value="Dipeptide-binding Protein, Domain 1"/>
    <property type="match status" value="1"/>
</dbReference>
<dbReference type="GO" id="GO:0015833">
    <property type="term" value="P:peptide transport"/>
    <property type="evidence" value="ECO:0007669"/>
    <property type="project" value="TreeGrafter"/>
</dbReference>
<keyword evidence="2" id="KW-0813">Transport</keyword>
<comment type="caution">
    <text evidence="5">The sequence shown here is derived from an EMBL/GenBank/DDBJ whole genome shotgun (WGS) entry which is preliminary data.</text>
</comment>
<dbReference type="PANTHER" id="PTHR30290">
    <property type="entry name" value="PERIPLASMIC BINDING COMPONENT OF ABC TRANSPORTER"/>
    <property type="match status" value="1"/>
</dbReference>
<dbReference type="GO" id="GO:0030288">
    <property type="term" value="C:outer membrane-bounded periplasmic space"/>
    <property type="evidence" value="ECO:0007669"/>
    <property type="project" value="UniProtKB-ARBA"/>
</dbReference>
<evidence type="ECO:0000256" key="1">
    <source>
        <dbReference type="ARBA" id="ARBA00005695"/>
    </source>
</evidence>
<dbReference type="CDD" id="cd08500">
    <property type="entry name" value="PBP2_NikA_DppA_OppA_like_4"/>
    <property type="match status" value="1"/>
</dbReference>
<feature type="domain" description="Solute-binding protein family 5" evidence="4">
    <location>
        <begin position="98"/>
        <end position="502"/>
    </location>
</feature>
<dbReference type="InterPro" id="IPR039424">
    <property type="entry name" value="SBP_5"/>
</dbReference>
<dbReference type="Pfam" id="PF00496">
    <property type="entry name" value="SBP_bac_5"/>
    <property type="match status" value="1"/>
</dbReference>
<dbReference type="FunFam" id="3.90.76.10:FF:000004">
    <property type="entry name" value="Peptide ABC transporter substrate-binding protein"/>
    <property type="match status" value="1"/>
</dbReference>
<dbReference type="GO" id="GO:0043190">
    <property type="term" value="C:ATP-binding cassette (ABC) transporter complex"/>
    <property type="evidence" value="ECO:0007669"/>
    <property type="project" value="InterPro"/>
</dbReference>
<reference evidence="5" key="1">
    <citation type="submission" date="2021-02" db="EMBL/GenBank/DDBJ databases">
        <authorList>
            <person name="Cremers G."/>
            <person name="Picone N."/>
        </authorList>
    </citation>
    <scope>NUCLEOTIDE SEQUENCE</scope>
    <source>
        <strain evidence="5">PQ17</strain>
    </source>
</reference>
<comment type="similarity">
    <text evidence="1">Belongs to the bacterial solute-binding protein 5 family.</text>
</comment>
<name>A0A8J2FXJ4_9BACT</name>
<keyword evidence="3" id="KW-0732">Signal</keyword>
<gene>
    <name evidence="5" type="primary">ddpA</name>
    <name evidence="5" type="ORF">MPNT_90088</name>
</gene>
<dbReference type="PANTHER" id="PTHR30290:SF9">
    <property type="entry name" value="OLIGOPEPTIDE-BINDING PROTEIN APPA"/>
    <property type="match status" value="1"/>
</dbReference>
<dbReference type="Proteomes" id="UP000663859">
    <property type="component" value="Unassembled WGS sequence"/>
</dbReference>
<evidence type="ECO:0000313" key="6">
    <source>
        <dbReference type="Proteomes" id="UP000663859"/>
    </source>
</evidence>
<dbReference type="AlphaFoldDB" id="A0A8J2FXJ4"/>
<sequence>MRATVHFFRRTRDLLLALGLVFAVGCSPGIRPERKACPLPAEPEVWSGRQGKPGGVFVDTVPGEPNTFNWLVSEDATSASFLGLLFDGLTSWDPVREKVIPALARSWEVGPDNQTFTFHLRKGLRWSDGIPLTADDVLFTFQCLYDPRYPNRYGLEFTVKGKPFLVEKVDQWTVRIRTPGIFAPFLRNVGDLPIMPRHILETAWENGTLQKQWTVSDAQRHPERLVGTGPYRIRSYRPGERIVLEPNPCYWKVDLHGVRLPYIDFLITRFVKDQNASLIAFASGQTDAESIAPDQVGWVQRLAPIHHFRIYDRGPSTSSTFLWFNQNPGRNKDGKPFVDPVKLRWFTDRRFRQAISYAIDREGMVRGVLFGRGAPLWGPESPANTKWYNPNVKKYPYNPSQALALLAEAGFVRGDDGVLRDSRGNVVQFTLLTNQENPLRTAMATVIKENLKAIGIEMELQFLDFGALVNKIADSYDYEACLLGLTGGGDPADGMSVFLSKGRLHQWYPNQPHPATPWEARIDELMEKQLSTLDEAVRKKCYDEVQEIMSEELPFIYLVTPNAYAGLKERWYNIDVPKIGSIVWNLDRLWTP</sequence>
<dbReference type="GO" id="GO:1904680">
    <property type="term" value="F:peptide transmembrane transporter activity"/>
    <property type="evidence" value="ECO:0007669"/>
    <property type="project" value="TreeGrafter"/>
</dbReference>
<organism evidence="5 6">
    <name type="scientific">Candidatus Methylacidithermus pantelleriae</name>
    <dbReference type="NCBI Taxonomy" id="2744239"/>
    <lineage>
        <taxon>Bacteria</taxon>
        <taxon>Pseudomonadati</taxon>
        <taxon>Verrucomicrobiota</taxon>
        <taxon>Methylacidiphilae</taxon>
        <taxon>Methylacidiphilales</taxon>
        <taxon>Methylacidiphilaceae</taxon>
        <taxon>Candidatus Methylacidithermus</taxon>
    </lineage>
</organism>
<dbReference type="Gene3D" id="3.40.190.10">
    <property type="entry name" value="Periplasmic binding protein-like II"/>
    <property type="match status" value="1"/>
</dbReference>
<protein>
    <submittedName>
        <fullName evidence="5">ABC-type dipeptide transport system, periplasmic component</fullName>
    </submittedName>
</protein>
<proteinExistence type="inferred from homology"/>
<dbReference type="FunFam" id="3.10.105.10:FF:000006">
    <property type="entry name" value="Peptide ABC transporter substrate-binding protein"/>
    <property type="match status" value="1"/>
</dbReference>
<evidence type="ECO:0000313" key="5">
    <source>
        <dbReference type="EMBL" id="CAF0705416.1"/>
    </source>
</evidence>
<evidence type="ECO:0000256" key="2">
    <source>
        <dbReference type="ARBA" id="ARBA00022448"/>
    </source>
</evidence>
<dbReference type="InterPro" id="IPR000914">
    <property type="entry name" value="SBP_5_dom"/>
</dbReference>
<dbReference type="Gene3D" id="3.10.105.10">
    <property type="entry name" value="Dipeptide-binding Protein, Domain 3"/>
    <property type="match status" value="1"/>
</dbReference>
<dbReference type="PROSITE" id="PS51257">
    <property type="entry name" value="PROKAR_LIPOPROTEIN"/>
    <property type="match status" value="1"/>
</dbReference>
<accession>A0A8J2FXJ4</accession>
<evidence type="ECO:0000259" key="4">
    <source>
        <dbReference type="Pfam" id="PF00496"/>
    </source>
</evidence>
<keyword evidence="6" id="KW-1185">Reference proteome</keyword>